<proteinExistence type="predicted"/>
<protein>
    <submittedName>
        <fullName evidence="2">Uncharacterized protein</fullName>
    </submittedName>
</protein>
<keyword evidence="3" id="KW-1185">Reference proteome</keyword>
<accession>A0A0M6XRE6</accession>
<reference evidence="2 3" key="1">
    <citation type="submission" date="2015-07" db="EMBL/GenBank/DDBJ databases">
        <authorList>
            <person name="Noorani M."/>
        </authorList>
    </citation>
    <scope>NUCLEOTIDE SEQUENCE [LARGE SCALE GENOMIC DNA]</scope>
    <source>
        <strain evidence="2 3">CECT 5088</strain>
    </source>
</reference>
<evidence type="ECO:0000313" key="3">
    <source>
        <dbReference type="Proteomes" id="UP000048908"/>
    </source>
</evidence>
<dbReference type="Proteomes" id="UP000048908">
    <property type="component" value="Unassembled WGS sequence"/>
</dbReference>
<sequence>MIVKIVTLFLIGMAVLAMFGRLRFPGRARLARARCAHCGAVCAGRGPCPCGKS</sequence>
<gene>
    <name evidence="2" type="ORF">JAN5088_02424</name>
</gene>
<keyword evidence="1" id="KW-0812">Transmembrane</keyword>
<keyword evidence="1" id="KW-1133">Transmembrane helix</keyword>
<evidence type="ECO:0000256" key="1">
    <source>
        <dbReference type="SAM" id="Phobius"/>
    </source>
</evidence>
<evidence type="ECO:0000313" key="2">
    <source>
        <dbReference type="EMBL" id="CTQ33640.1"/>
    </source>
</evidence>
<name>A0A0M6XRE6_9RHOB</name>
<feature type="transmembrane region" description="Helical" evidence="1">
    <location>
        <begin position="6"/>
        <end position="24"/>
    </location>
</feature>
<dbReference type="STRING" id="282197.SAMN04488517_102470"/>
<keyword evidence="1" id="KW-0472">Membrane</keyword>
<dbReference type="AlphaFoldDB" id="A0A0M6XRE6"/>
<organism evidence="2 3">
    <name type="scientific">Jannaschia rubra</name>
    <dbReference type="NCBI Taxonomy" id="282197"/>
    <lineage>
        <taxon>Bacteria</taxon>
        <taxon>Pseudomonadati</taxon>
        <taxon>Pseudomonadota</taxon>
        <taxon>Alphaproteobacteria</taxon>
        <taxon>Rhodobacterales</taxon>
        <taxon>Roseobacteraceae</taxon>
        <taxon>Jannaschia</taxon>
    </lineage>
</organism>
<dbReference type="EMBL" id="CXPG01000020">
    <property type="protein sequence ID" value="CTQ33640.1"/>
    <property type="molecule type" value="Genomic_DNA"/>
</dbReference>